<dbReference type="InterPro" id="IPR002509">
    <property type="entry name" value="NODB_dom"/>
</dbReference>
<feature type="signal peptide" evidence="9">
    <location>
        <begin position="1"/>
        <end position="32"/>
    </location>
</feature>
<reference evidence="11 12" key="1">
    <citation type="submission" date="2016-11" db="EMBL/GenBank/DDBJ databases">
        <authorList>
            <person name="Jaros S."/>
            <person name="Januszkiewicz K."/>
            <person name="Wedrychowicz H."/>
        </authorList>
    </citation>
    <scope>NUCLEOTIDE SEQUENCE [LARGE SCALE GENOMIC DNA]</scope>
</reference>
<comment type="subcellular location">
    <subcellularLocation>
        <location evidence="2">Cell membrane</location>
        <topology evidence="2">Lipid-anchor</topology>
        <topology evidence="2">GPI-anchor</topology>
    </subcellularLocation>
</comment>
<evidence type="ECO:0000256" key="2">
    <source>
        <dbReference type="ARBA" id="ARBA00004609"/>
    </source>
</evidence>
<evidence type="ECO:0000313" key="12">
    <source>
        <dbReference type="Proteomes" id="UP000249464"/>
    </source>
</evidence>
<dbReference type="SUPFAM" id="SSF88713">
    <property type="entry name" value="Glycoside hydrolase/deacetylase"/>
    <property type="match status" value="1"/>
</dbReference>
<dbReference type="PROSITE" id="PS51677">
    <property type="entry name" value="NODB"/>
    <property type="match status" value="1"/>
</dbReference>
<dbReference type="Gene3D" id="3.20.20.370">
    <property type="entry name" value="Glycoside hydrolase/deacetylase"/>
    <property type="match status" value="1"/>
</dbReference>
<keyword evidence="5 9" id="KW-0732">Signal</keyword>
<feature type="domain" description="NodB homology" evidence="10">
    <location>
        <begin position="65"/>
        <end position="249"/>
    </location>
</feature>
<evidence type="ECO:0000256" key="5">
    <source>
        <dbReference type="ARBA" id="ARBA00022729"/>
    </source>
</evidence>
<evidence type="ECO:0000313" key="11">
    <source>
        <dbReference type="EMBL" id="SGY20199.1"/>
    </source>
</evidence>
<keyword evidence="3" id="KW-0336">GPI-anchor</keyword>
<dbReference type="CDD" id="cd10951">
    <property type="entry name" value="CE4_ClCDA_like"/>
    <property type="match status" value="1"/>
</dbReference>
<dbReference type="STRING" id="796604.A0A2X0NYI7"/>
<dbReference type="InterPro" id="IPR011330">
    <property type="entry name" value="Glyco_hydro/deAcase_b/a-brl"/>
</dbReference>
<dbReference type="GO" id="GO:0005886">
    <property type="term" value="C:plasma membrane"/>
    <property type="evidence" value="ECO:0007669"/>
    <property type="project" value="UniProtKB-SubCell"/>
</dbReference>
<dbReference type="GO" id="GO:0098552">
    <property type="term" value="C:side of membrane"/>
    <property type="evidence" value="ECO:0007669"/>
    <property type="project" value="UniProtKB-KW"/>
</dbReference>
<evidence type="ECO:0000256" key="3">
    <source>
        <dbReference type="ARBA" id="ARBA00022622"/>
    </source>
</evidence>
<accession>A0A2X0NYI7</accession>
<evidence type="ECO:0000256" key="7">
    <source>
        <dbReference type="ARBA" id="ARBA00023277"/>
    </source>
</evidence>
<evidence type="ECO:0000259" key="10">
    <source>
        <dbReference type="PROSITE" id="PS51677"/>
    </source>
</evidence>
<evidence type="ECO:0000256" key="4">
    <source>
        <dbReference type="ARBA" id="ARBA00022723"/>
    </source>
</evidence>
<dbReference type="Pfam" id="PF01522">
    <property type="entry name" value="Polysacc_deac_1"/>
    <property type="match status" value="1"/>
</dbReference>
<proteinExistence type="predicted"/>
<keyword evidence="3" id="KW-0472">Membrane</keyword>
<sequence>MCAVNRHNRMLFHCTLLSLASVALLSAPTALAESAANLEASSESLERRSAMAKVVTTCKNLTDRGEFAMTFDDGPYGWGSGIAKLFTKYNSNTTFFVNGNNYDCLYDEADDLIKRYKAGHTIASHTWGHTDVTKLTDAQLNKQLDLVETALKKILGIKPKLFRPPYGAINERAAKIIESRGYTIVTWDFDSNDSDGHTTGPQSIKLYNKLANSYPKPHIALNHEVYKSTGQTVVPQVVPMLIKKGYKLVTVDACLGINPYQSVGEASKRDKTWTCQGTPGPGKAQ</sequence>
<evidence type="ECO:0000256" key="1">
    <source>
        <dbReference type="ARBA" id="ARBA00001941"/>
    </source>
</evidence>
<keyword evidence="6" id="KW-0378">Hydrolase</keyword>
<dbReference type="GO" id="GO:0046872">
    <property type="term" value="F:metal ion binding"/>
    <property type="evidence" value="ECO:0007669"/>
    <property type="project" value="UniProtKB-KW"/>
</dbReference>
<dbReference type="GO" id="GO:0016810">
    <property type="term" value="F:hydrolase activity, acting on carbon-nitrogen (but not peptide) bonds"/>
    <property type="evidence" value="ECO:0007669"/>
    <property type="project" value="InterPro"/>
</dbReference>
<comment type="cofactor">
    <cofactor evidence="1">
        <name>Co(2+)</name>
        <dbReference type="ChEBI" id="CHEBI:48828"/>
    </cofactor>
</comment>
<keyword evidence="4" id="KW-0479">Metal-binding</keyword>
<evidence type="ECO:0000256" key="9">
    <source>
        <dbReference type="SAM" id="SignalP"/>
    </source>
</evidence>
<dbReference type="GO" id="GO:0005975">
    <property type="term" value="P:carbohydrate metabolic process"/>
    <property type="evidence" value="ECO:0007669"/>
    <property type="project" value="InterPro"/>
</dbReference>
<feature type="chain" id="PRO_5016136900" evidence="9">
    <location>
        <begin position="33"/>
        <end position="285"/>
    </location>
</feature>
<dbReference type="AlphaFoldDB" id="A0A2X0NYI7"/>
<protein>
    <submittedName>
        <fullName evidence="11">BQ5605_C017g08522 protein</fullName>
    </submittedName>
</protein>
<organism evidence="11 12">
    <name type="scientific">Microbotryum silenes-dioicae</name>
    <dbReference type="NCBI Taxonomy" id="796604"/>
    <lineage>
        <taxon>Eukaryota</taxon>
        <taxon>Fungi</taxon>
        <taxon>Dikarya</taxon>
        <taxon>Basidiomycota</taxon>
        <taxon>Pucciniomycotina</taxon>
        <taxon>Microbotryomycetes</taxon>
        <taxon>Microbotryales</taxon>
        <taxon>Microbotryaceae</taxon>
        <taxon>Microbotryum</taxon>
    </lineage>
</organism>
<keyword evidence="3" id="KW-0325">Glycoprotein</keyword>
<keyword evidence="7" id="KW-0119">Carbohydrate metabolism</keyword>
<evidence type="ECO:0000256" key="8">
    <source>
        <dbReference type="ARBA" id="ARBA00023288"/>
    </source>
</evidence>
<name>A0A2X0NYI7_9BASI</name>
<dbReference type="EMBL" id="FQNC01000017">
    <property type="protein sequence ID" value="SGY20199.1"/>
    <property type="molecule type" value="Genomic_DNA"/>
</dbReference>
<dbReference type="PANTHER" id="PTHR46471">
    <property type="entry name" value="CHITIN DEACETYLASE"/>
    <property type="match status" value="1"/>
</dbReference>
<evidence type="ECO:0000256" key="6">
    <source>
        <dbReference type="ARBA" id="ARBA00022801"/>
    </source>
</evidence>
<gene>
    <name evidence="11" type="primary">BQ5605_C017g08522</name>
    <name evidence="11" type="ORF">BQ5605_C017G08522</name>
</gene>
<keyword evidence="12" id="KW-1185">Reference proteome</keyword>
<dbReference type="Proteomes" id="UP000249464">
    <property type="component" value="Unassembled WGS sequence"/>
</dbReference>
<keyword evidence="8" id="KW-0449">Lipoprotein</keyword>
<dbReference type="PANTHER" id="PTHR46471:SF2">
    <property type="entry name" value="CHITIN DEACETYLASE-RELATED"/>
    <property type="match status" value="1"/>
</dbReference>